<sequence length="274" mass="30366">MVSDHHSICSTRLSLSLGSNSNDPTNGNDQRNKFLTQNGHLMFPSLTLGLSSSSTDQIITSGKPDQASSMSAVSNSFSNSSVKRERDQDNISVEEVEVERIISSKVDHQDQDEDQLVGPRKKLRLTKEQSLILEDSFKEHTTLNPKQKQALAKRLNLRPRQVEVWFQNRRARTKLKQTEVDYEILKKCCETLKEENRRLHKELQELKAMKLTAGPLYMQLPAATLSMCPSCERITGGGGGGGSGGENSSNKISFSTGTKPHFYGPPFANTPAAC</sequence>
<name>A0ACC0A4F9_CATRO</name>
<protein>
    <submittedName>
        <fullName evidence="1">Uncharacterized protein</fullName>
    </submittedName>
</protein>
<dbReference type="Proteomes" id="UP001060085">
    <property type="component" value="Linkage Group LG07"/>
</dbReference>
<comment type="caution">
    <text evidence="1">The sequence shown here is derived from an EMBL/GenBank/DDBJ whole genome shotgun (WGS) entry which is preliminary data.</text>
</comment>
<organism evidence="1 2">
    <name type="scientific">Catharanthus roseus</name>
    <name type="common">Madagascar periwinkle</name>
    <name type="synonym">Vinca rosea</name>
    <dbReference type="NCBI Taxonomy" id="4058"/>
    <lineage>
        <taxon>Eukaryota</taxon>
        <taxon>Viridiplantae</taxon>
        <taxon>Streptophyta</taxon>
        <taxon>Embryophyta</taxon>
        <taxon>Tracheophyta</taxon>
        <taxon>Spermatophyta</taxon>
        <taxon>Magnoliopsida</taxon>
        <taxon>eudicotyledons</taxon>
        <taxon>Gunneridae</taxon>
        <taxon>Pentapetalae</taxon>
        <taxon>asterids</taxon>
        <taxon>lamiids</taxon>
        <taxon>Gentianales</taxon>
        <taxon>Apocynaceae</taxon>
        <taxon>Rauvolfioideae</taxon>
        <taxon>Vinceae</taxon>
        <taxon>Catharanthinae</taxon>
        <taxon>Catharanthus</taxon>
    </lineage>
</organism>
<keyword evidence="2" id="KW-1185">Reference proteome</keyword>
<accession>A0ACC0A4F9</accession>
<dbReference type="EMBL" id="CM044707">
    <property type="protein sequence ID" value="KAI5655130.1"/>
    <property type="molecule type" value="Genomic_DNA"/>
</dbReference>
<reference evidence="2" key="1">
    <citation type="journal article" date="2023" name="Nat. Plants">
        <title>Single-cell RNA sequencing provides a high-resolution roadmap for understanding the multicellular compartmentation of specialized metabolism.</title>
        <authorList>
            <person name="Sun S."/>
            <person name="Shen X."/>
            <person name="Li Y."/>
            <person name="Li Y."/>
            <person name="Wang S."/>
            <person name="Li R."/>
            <person name="Zhang H."/>
            <person name="Shen G."/>
            <person name="Guo B."/>
            <person name="Wei J."/>
            <person name="Xu J."/>
            <person name="St-Pierre B."/>
            <person name="Chen S."/>
            <person name="Sun C."/>
        </authorList>
    </citation>
    <scope>NUCLEOTIDE SEQUENCE [LARGE SCALE GENOMIC DNA]</scope>
</reference>
<evidence type="ECO:0000313" key="2">
    <source>
        <dbReference type="Proteomes" id="UP001060085"/>
    </source>
</evidence>
<proteinExistence type="predicted"/>
<evidence type="ECO:0000313" key="1">
    <source>
        <dbReference type="EMBL" id="KAI5655130.1"/>
    </source>
</evidence>
<gene>
    <name evidence="1" type="ORF">M9H77_32317</name>
</gene>